<dbReference type="GO" id="GO:0009279">
    <property type="term" value="C:cell outer membrane"/>
    <property type="evidence" value="ECO:0007669"/>
    <property type="project" value="TreeGrafter"/>
</dbReference>
<feature type="repeat" description="TPR" evidence="3">
    <location>
        <begin position="110"/>
        <end position="143"/>
    </location>
</feature>
<dbReference type="Proteomes" id="UP000218238">
    <property type="component" value="Unassembled WGS sequence"/>
</dbReference>
<evidence type="ECO:0000256" key="2">
    <source>
        <dbReference type="ARBA" id="ARBA00022803"/>
    </source>
</evidence>
<dbReference type="Pfam" id="PF13181">
    <property type="entry name" value="TPR_8"/>
    <property type="match status" value="2"/>
</dbReference>
<dbReference type="PANTHER" id="PTHR44858:SF1">
    <property type="entry name" value="UDP-N-ACETYLGLUCOSAMINE--PEPTIDE N-ACETYLGLUCOSAMINYLTRANSFERASE SPINDLY-RELATED"/>
    <property type="match status" value="1"/>
</dbReference>
<feature type="repeat" description="TPR" evidence="3">
    <location>
        <begin position="183"/>
        <end position="216"/>
    </location>
</feature>
<proteinExistence type="predicted"/>
<dbReference type="Pfam" id="PF13432">
    <property type="entry name" value="TPR_16"/>
    <property type="match status" value="1"/>
</dbReference>
<keyword evidence="5" id="KW-1185">Reference proteome</keyword>
<name>A0A2A2TGD5_9CYAN</name>
<keyword evidence="1" id="KW-0677">Repeat</keyword>
<evidence type="ECO:0000256" key="3">
    <source>
        <dbReference type="PROSITE-ProRule" id="PRU00339"/>
    </source>
</evidence>
<feature type="repeat" description="TPR" evidence="3">
    <location>
        <begin position="217"/>
        <end position="250"/>
    </location>
</feature>
<dbReference type="SMART" id="SM00028">
    <property type="entry name" value="TPR"/>
    <property type="match status" value="7"/>
</dbReference>
<dbReference type="SUPFAM" id="SSF48452">
    <property type="entry name" value="TPR-like"/>
    <property type="match status" value="1"/>
</dbReference>
<protein>
    <submittedName>
        <fullName evidence="4">Uncharacterized protein</fullName>
    </submittedName>
</protein>
<feature type="repeat" description="TPR" evidence="3">
    <location>
        <begin position="42"/>
        <end position="75"/>
    </location>
</feature>
<dbReference type="InterPro" id="IPR011990">
    <property type="entry name" value="TPR-like_helical_dom_sf"/>
</dbReference>
<sequence length="311" mass="34674">MNHSLKLIRTQLIVVALLFCLLFSLIIPIANADSLVNGEINAKEIMKLGVEKLQNMDYSGAIGRFSQAIEINPQYSAAYSNRCLAFLNLQQYQNAVSDCNQAINLTPNNIEAYINRGIAYYRQNNYLAAMEDNNRAIALKPNDFRAYYNRGVAIASLEKHQEAISDYHLALSLIPATQNSLIADIYNDLGLAKFHLNNIKSATDNFTLAIRLNPQDSRAYFNRGCTVGKNGDNFGAIRDFSNTVHLNPSNTQAYVNRGIAYHRLGYEQAAISDLQTAATQFGQQRQQIPYQKTIDLIKAVQKQISAIAQTG</sequence>
<dbReference type="PROSITE" id="PS50293">
    <property type="entry name" value="TPR_REGION"/>
    <property type="match status" value="1"/>
</dbReference>
<comment type="caution">
    <text evidence="4">The sequence shown here is derived from an EMBL/GenBank/DDBJ whole genome shotgun (WGS) entry which is preliminary data.</text>
</comment>
<gene>
    <name evidence="4" type="ORF">CK510_17485</name>
</gene>
<feature type="repeat" description="TPR" evidence="3">
    <location>
        <begin position="76"/>
        <end position="109"/>
    </location>
</feature>
<dbReference type="EMBL" id="NTFS01000201">
    <property type="protein sequence ID" value="PAX52783.1"/>
    <property type="molecule type" value="Genomic_DNA"/>
</dbReference>
<evidence type="ECO:0000313" key="4">
    <source>
        <dbReference type="EMBL" id="PAX52783.1"/>
    </source>
</evidence>
<dbReference type="Pfam" id="PF13414">
    <property type="entry name" value="TPR_11"/>
    <property type="match status" value="1"/>
</dbReference>
<evidence type="ECO:0000313" key="5">
    <source>
        <dbReference type="Proteomes" id="UP000218238"/>
    </source>
</evidence>
<dbReference type="RefSeq" id="WP_095722925.1">
    <property type="nucleotide sequence ID" value="NZ_NTFS01000201.1"/>
</dbReference>
<dbReference type="OrthoDB" id="5508521at2"/>
<dbReference type="InterPro" id="IPR050498">
    <property type="entry name" value="Ycf3"/>
</dbReference>
<dbReference type="AlphaFoldDB" id="A0A2A2TGD5"/>
<keyword evidence="2 3" id="KW-0802">TPR repeat</keyword>
<accession>A0A2A2TGD5</accession>
<evidence type="ECO:0000256" key="1">
    <source>
        <dbReference type="ARBA" id="ARBA00022737"/>
    </source>
</evidence>
<dbReference type="InterPro" id="IPR019734">
    <property type="entry name" value="TPR_rpt"/>
</dbReference>
<dbReference type="PANTHER" id="PTHR44858">
    <property type="entry name" value="TETRATRICOPEPTIDE REPEAT PROTEIN 6"/>
    <property type="match status" value="1"/>
</dbReference>
<dbReference type="Gene3D" id="1.25.40.10">
    <property type="entry name" value="Tetratricopeptide repeat domain"/>
    <property type="match status" value="3"/>
</dbReference>
<dbReference type="PROSITE" id="PS50005">
    <property type="entry name" value="TPR"/>
    <property type="match status" value="6"/>
</dbReference>
<organism evidence="4 5">
    <name type="scientific">Brunnivagina elsteri CCALA 953</name>
    <dbReference type="NCBI Taxonomy" id="987040"/>
    <lineage>
        <taxon>Bacteria</taxon>
        <taxon>Bacillati</taxon>
        <taxon>Cyanobacteriota</taxon>
        <taxon>Cyanophyceae</taxon>
        <taxon>Nostocales</taxon>
        <taxon>Calotrichaceae</taxon>
        <taxon>Brunnivagina</taxon>
    </lineage>
</organism>
<dbReference type="GO" id="GO:0046813">
    <property type="term" value="P:receptor-mediated virion attachment to host cell"/>
    <property type="evidence" value="ECO:0007669"/>
    <property type="project" value="TreeGrafter"/>
</dbReference>
<reference evidence="4 5" key="1">
    <citation type="submission" date="2017-08" db="EMBL/GenBank/DDBJ databases">
        <title>Draft genome sequence of filamentous cyanobacterium Calothrix elsteri CCALA 953.</title>
        <authorList>
            <person name="Gagunashvili A.N."/>
            <person name="Elster J."/>
            <person name="Andresson O.S."/>
        </authorList>
    </citation>
    <scope>NUCLEOTIDE SEQUENCE [LARGE SCALE GENOMIC DNA]</scope>
    <source>
        <strain evidence="4 5">CCALA 953</strain>
    </source>
</reference>
<feature type="repeat" description="TPR" evidence="3">
    <location>
        <begin position="144"/>
        <end position="177"/>
    </location>
</feature>